<keyword evidence="6 14" id="KW-0812">Transmembrane</keyword>
<evidence type="ECO:0000256" key="11">
    <source>
        <dbReference type="ARBA" id="ARBA00023136"/>
    </source>
</evidence>
<feature type="transmembrane region" description="Helical" evidence="14">
    <location>
        <begin position="73"/>
        <end position="91"/>
    </location>
</feature>
<evidence type="ECO:0000256" key="9">
    <source>
        <dbReference type="ARBA" id="ARBA00022989"/>
    </source>
</evidence>
<protein>
    <recommendedName>
        <fullName evidence="3">NADH dehydrogenase [ubiquinone] 1 beta subcomplex subunit 4</fullName>
    </recommendedName>
    <alternativeName>
        <fullName evidence="12">Complex I-B15</fullName>
    </alternativeName>
    <alternativeName>
        <fullName evidence="13">NADH-ubiquinone oxidoreductase B15 subunit</fullName>
    </alternativeName>
</protein>
<gene>
    <name evidence="16" type="primary">LOC108738563</name>
</gene>
<evidence type="ECO:0000256" key="3">
    <source>
        <dbReference type="ARBA" id="ARBA00018681"/>
    </source>
</evidence>
<comment type="similarity">
    <text evidence="2">Belongs to the complex I NDUFB4 subunit family.</text>
</comment>
<dbReference type="FunCoup" id="A0A1W4X571">
    <property type="interactions" value="275"/>
</dbReference>
<dbReference type="InterPro" id="IPR009866">
    <property type="entry name" value="NADH_UbQ_OxRdtase_NDUFB4_su"/>
</dbReference>
<evidence type="ECO:0000256" key="1">
    <source>
        <dbReference type="ARBA" id="ARBA00004434"/>
    </source>
</evidence>
<keyword evidence="9 14" id="KW-1133">Transmembrane helix</keyword>
<dbReference type="AlphaFoldDB" id="A0A1W4X571"/>
<accession>A0A1W4X571</accession>
<evidence type="ECO:0000256" key="4">
    <source>
        <dbReference type="ARBA" id="ARBA00022448"/>
    </source>
</evidence>
<evidence type="ECO:0000256" key="10">
    <source>
        <dbReference type="ARBA" id="ARBA00023128"/>
    </source>
</evidence>
<dbReference type="CTD" id="36640"/>
<evidence type="ECO:0000256" key="5">
    <source>
        <dbReference type="ARBA" id="ARBA00022660"/>
    </source>
</evidence>
<evidence type="ECO:0000313" key="15">
    <source>
        <dbReference type="Proteomes" id="UP000192223"/>
    </source>
</evidence>
<dbReference type="KEGG" id="apln:108738563"/>
<evidence type="ECO:0000256" key="7">
    <source>
        <dbReference type="ARBA" id="ARBA00022792"/>
    </source>
</evidence>
<keyword evidence="5" id="KW-0679">Respiratory chain</keyword>
<dbReference type="PANTHER" id="PTHR15469:SF0">
    <property type="entry name" value="NADH DEHYDROGENASE [UBIQUINONE] 1 BETA SUBCOMPLEX SUBUNIT 4"/>
    <property type="match status" value="1"/>
</dbReference>
<dbReference type="InParanoid" id="A0A1W4X571"/>
<dbReference type="OrthoDB" id="5818798at2759"/>
<evidence type="ECO:0000313" key="16">
    <source>
        <dbReference type="RefSeq" id="XP_018327533.1"/>
    </source>
</evidence>
<evidence type="ECO:0000256" key="8">
    <source>
        <dbReference type="ARBA" id="ARBA00022982"/>
    </source>
</evidence>
<sequence length="117" mass="14141">MSTERYYPQDEQEKLIEKSKRRAFLREEFLKQTTNPFRHATGEGGTVFDPAIQRYSAMIINQYDYFRPTPKTSFMGIVLIVIPFCSYWYLLKTTREKREQQYRSGEIPYSKRLFKFI</sequence>
<evidence type="ECO:0000256" key="13">
    <source>
        <dbReference type="ARBA" id="ARBA00030987"/>
    </source>
</evidence>
<keyword evidence="4" id="KW-0813">Transport</keyword>
<dbReference type="Proteomes" id="UP000192223">
    <property type="component" value="Unplaced"/>
</dbReference>
<dbReference type="PANTHER" id="PTHR15469">
    <property type="entry name" value="NADH-UBIQUINONE OXIDOREDUCTASE B15 SUBUNIT"/>
    <property type="match status" value="1"/>
</dbReference>
<organism evidence="15 16">
    <name type="scientific">Agrilus planipennis</name>
    <name type="common">Emerald ash borer</name>
    <name type="synonym">Agrilus marcopoli</name>
    <dbReference type="NCBI Taxonomy" id="224129"/>
    <lineage>
        <taxon>Eukaryota</taxon>
        <taxon>Metazoa</taxon>
        <taxon>Ecdysozoa</taxon>
        <taxon>Arthropoda</taxon>
        <taxon>Hexapoda</taxon>
        <taxon>Insecta</taxon>
        <taxon>Pterygota</taxon>
        <taxon>Neoptera</taxon>
        <taxon>Endopterygota</taxon>
        <taxon>Coleoptera</taxon>
        <taxon>Polyphaga</taxon>
        <taxon>Elateriformia</taxon>
        <taxon>Buprestoidea</taxon>
        <taxon>Buprestidae</taxon>
        <taxon>Agrilinae</taxon>
        <taxon>Agrilus</taxon>
    </lineage>
</organism>
<dbReference type="GO" id="GO:0005743">
    <property type="term" value="C:mitochondrial inner membrane"/>
    <property type="evidence" value="ECO:0007669"/>
    <property type="project" value="UniProtKB-SubCell"/>
</dbReference>
<keyword evidence="10" id="KW-0496">Mitochondrion</keyword>
<reference evidence="16" key="1">
    <citation type="submission" date="2025-08" db="UniProtKB">
        <authorList>
            <consortium name="RefSeq"/>
        </authorList>
    </citation>
    <scope>IDENTIFICATION</scope>
    <source>
        <tissue evidence="16">Entire body</tissue>
    </source>
</reference>
<name>A0A1W4X571_AGRPL</name>
<keyword evidence="11 14" id="KW-0472">Membrane</keyword>
<dbReference type="RefSeq" id="XP_018327533.1">
    <property type="nucleotide sequence ID" value="XM_018472031.2"/>
</dbReference>
<comment type="subcellular location">
    <subcellularLocation>
        <location evidence="1">Mitochondrion inner membrane</location>
        <topology evidence="1">Single-pass membrane protein</topology>
    </subcellularLocation>
</comment>
<evidence type="ECO:0000256" key="2">
    <source>
        <dbReference type="ARBA" id="ARBA00007260"/>
    </source>
</evidence>
<keyword evidence="15" id="KW-1185">Reference proteome</keyword>
<dbReference type="Pfam" id="PF07225">
    <property type="entry name" value="NDUF_B4"/>
    <property type="match status" value="1"/>
</dbReference>
<keyword evidence="8" id="KW-0249">Electron transport</keyword>
<dbReference type="GeneID" id="108738563"/>
<proteinExistence type="inferred from homology"/>
<dbReference type="STRING" id="224129.A0A1W4X571"/>
<evidence type="ECO:0000256" key="6">
    <source>
        <dbReference type="ARBA" id="ARBA00022692"/>
    </source>
</evidence>
<evidence type="ECO:0000256" key="12">
    <source>
        <dbReference type="ARBA" id="ARBA00030212"/>
    </source>
</evidence>
<evidence type="ECO:0000256" key="14">
    <source>
        <dbReference type="SAM" id="Phobius"/>
    </source>
</evidence>
<keyword evidence="7" id="KW-0999">Mitochondrion inner membrane</keyword>